<proteinExistence type="predicted"/>
<evidence type="ECO:0000313" key="3">
    <source>
        <dbReference type="Proteomes" id="UP000824239"/>
    </source>
</evidence>
<dbReference type="Pfam" id="PF01261">
    <property type="entry name" value="AP_endonuc_2"/>
    <property type="match status" value="1"/>
</dbReference>
<name>A0A9D1DI73_9FIRM</name>
<comment type="caution">
    <text evidence="2">The sequence shown here is derived from an EMBL/GenBank/DDBJ whole genome shotgun (WGS) entry which is preliminary data.</text>
</comment>
<dbReference type="EMBL" id="DVHE01000057">
    <property type="protein sequence ID" value="HIR51090.1"/>
    <property type="molecule type" value="Genomic_DNA"/>
</dbReference>
<dbReference type="InterPro" id="IPR013022">
    <property type="entry name" value="Xyl_isomerase-like_TIM-brl"/>
</dbReference>
<gene>
    <name evidence="2" type="ORF">IAA53_07375</name>
</gene>
<evidence type="ECO:0000259" key="1">
    <source>
        <dbReference type="Pfam" id="PF01261"/>
    </source>
</evidence>
<reference evidence="2" key="2">
    <citation type="journal article" date="2021" name="PeerJ">
        <title>Extensive microbial diversity within the chicken gut microbiome revealed by metagenomics and culture.</title>
        <authorList>
            <person name="Gilroy R."/>
            <person name="Ravi A."/>
            <person name="Getino M."/>
            <person name="Pursley I."/>
            <person name="Horton D.L."/>
            <person name="Alikhan N.F."/>
            <person name="Baker D."/>
            <person name="Gharbi K."/>
            <person name="Hall N."/>
            <person name="Watson M."/>
            <person name="Adriaenssens E.M."/>
            <person name="Foster-Nyarko E."/>
            <person name="Jarju S."/>
            <person name="Secka A."/>
            <person name="Antonio M."/>
            <person name="Oren A."/>
            <person name="Chaudhuri R.R."/>
            <person name="La Ragione R."/>
            <person name="Hildebrand F."/>
            <person name="Pallen M.J."/>
        </authorList>
    </citation>
    <scope>NUCLEOTIDE SEQUENCE</scope>
    <source>
        <strain evidence="2">ChiBcec15-4380</strain>
    </source>
</reference>
<protein>
    <recommendedName>
        <fullName evidence="1">Xylose isomerase-like TIM barrel domain-containing protein</fullName>
    </recommendedName>
</protein>
<dbReference type="AlphaFoldDB" id="A0A9D1DI73"/>
<organism evidence="2 3">
    <name type="scientific">Candidatus Avoscillospira avicola</name>
    <dbReference type="NCBI Taxonomy" id="2840706"/>
    <lineage>
        <taxon>Bacteria</taxon>
        <taxon>Bacillati</taxon>
        <taxon>Bacillota</taxon>
        <taxon>Clostridia</taxon>
        <taxon>Eubacteriales</taxon>
        <taxon>Oscillospiraceae</taxon>
        <taxon>Oscillospiraceae incertae sedis</taxon>
        <taxon>Candidatus Avoscillospira</taxon>
    </lineage>
</organism>
<dbReference type="InterPro" id="IPR036237">
    <property type="entry name" value="Xyl_isomerase-like_sf"/>
</dbReference>
<dbReference type="Proteomes" id="UP000824239">
    <property type="component" value="Unassembled WGS sequence"/>
</dbReference>
<accession>A0A9D1DI73</accession>
<dbReference type="Gene3D" id="3.20.20.150">
    <property type="entry name" value="Divalent-metal-dependent TIM barrel enzymes"/>
    <property type="match status" value="2"/>
</dbReference>
<reference evidence="2" key="1">
    <citation type="submission" date="2020-10" db="EMBL/GenBank/DDBJ databases">
        <authorList>
            <person name="Gilroy R."/>
        </authorList>
    </citation>
    <scope>NUCLEOTIDE SEQUENCE</scope>
    <source>
        <strain evidence="2">ChiBcec15-4380</strain>
    </source>
</reference>
<evidence type="ECO:0000313" key="2">
    <source>
        <dbReference type="EMBL" id="HIR51090.1"/>
    </source>
</evidence>
<dbReference type="SUPFAM" id="SSF51658">
    <property type="entry name" value="Xylose isomerase-like"/>
    <property type="match status" value="1"/>
</dbReference>
<feature type="domain" description="Xylose isomerase-like TIM barrel" evidence="1">
    <location>
        <begin position="31"/>
        <end position="207"/>
    </location>
</feature>
<sequence>MDRQYPNIYLAADNCFAKKRWPAPREWAGVIADLGVRYVEASADTELDPFYMGEAYLRDWPQAVQEAQAATGVRVCNLYSGHGSYTTLGLTHFDPRVRRHMIDRWFKPLVETAAALGAGFGFYAHAFSESILADPDRYAAHCGYLLDALTELNEYAEQLGCGPLCLEQMYSPNQVPWTISGTASLLREVTRRSGRPFYFTEDLGHHHDRFLMPSREALREAFRDPETDIWLGSQEAYDRFDAARVAGELSDAACDEILDLMRQAPRYFESREDTDCYAWLRALGCYSPIIHLQQTEGRSSAHCPFTPEQNRRGKIRGRAVLEALKESYDRPDQAGMPPRCEKIYLTFELFAGTSQTTRSILKEYAQSVRYWRQFIPQDGLPLDELLRRLPEEETELEEQPVLHFQPVSTAQGL</sequence>